<name>A0A0J1I0K0_BACAN</name>
<dbReference type="NCBIfam" id="TIGR03732">
    <property type="entry name" value="lanti_perm_MutE"/>
    <property type="match status" value="1"/>
</dbReference>
<feature type="transmembrane region" description="Helical" evidence="1">
    <location>
        <begin position="46"/>
        <end position="65"/>
    </location>
</feature>
<protein>
    <submittedName>
        <fullName evidence="2">Bacteriocin ABC transporter permease</fullName>
    </submittedName>
</protein>
<dbReference type="PATRIC" id="fig|1392.242.peg.4886"/>
<keyword evidence="1" id="KW-0812">Transmembrane</keyword>
<dbReference type="InterPro" id="IPR021205">
    <property type="entry name" value="Lanti_perm_SpaE/MutE/EpiE-like"/>
</dbReference>
<feature type="transmembrane region" description="Helical" evidence="1">
    <location>
        <begin position="86"/>
        <end position="111"/>
    </location>
</feature>
<comment type="caution">
    <text evidence="2">The sequence shown here is derived from an EMBL/GenBank/DDBJ whole genome shotgun (WGS) entry which is preliminary data.</text>
</comment>
<accession>A0A0J1I0K0</accession>
<reference evidence="2 3" key="1">
    <citation type="submission" date="2015-05" db="EMBL/GenBank/DDBJ databases">
        <title>Whole genome sequence and identification of bacterial endophytes from Costus igneus.</title>
        <authorList>
            <person name="Lee Y.P."/>
            <person name="Gan H.M."/>
            <person name="Eng W."/>
            <person name="Wheatley M.S."/>
            <person name="Caraballo A."/>
            <person name="Polter S."/>
            <person name="Savka M.A."/>
            <person name="Hudson A.O."/>
        </authorList>
    </citation>
    <scope>NUCLEOTIDE SEQUENCE [LARGE SCALE GENOMIC DNA]</scope>
    <source>
        <strain evidence="2 3">RIT375</strain>
    </source>
</reference>
<sequence length="250" mass="28298">MNLYIASEKIKIRHTFLNKLIWLVPFATMLIAFLLSADYFQLSSYNWWYITMLPGMVSLSCVLLAEKDKKMNNRSILSLPVSLKRVWISKVLLILGILSFSCILFFCGIELSSLLVNKENFRIIPTVNALLGSVLLIVTFMWQIPICLFLGNKIGLFPTLLLNVGANGIFGVVLATKNIWMISPYTYPSRLMIPILKILPNGLYAETGSVTFKPELLSYDAILPGIVISVVLFLLFTYVTAKWFEKQEAK</sequence>
<feature type="transmembrane region" description="Helical" evidence="1">
    <location>
        <begin position="123"/>
        <end position="142"/>
    </location>
</feature>
<dbReference type="Proteomes" id="UP000035904">
    <property type="component" value="Unassembled WGS sequence"/>
</dbReference>
<dbReference type="RefSeq" id="WP_001055401.1">
    <property type="nucleotide sequence ID" value="NZ_JADBPS010000014.1"/>
</dbReference>
<gene>
    <name evidence="2" type="ORF">ABW01_09945</name>
</gene>
<dbReference type="eggNOG" id="COG4200">
    <property type="taxonomic scope" value="Bacteria"/>
</dbReference>
<keyword evidence="1" id="KW-1133">Transmembrane helix</keyword>
<feature type="transmembrane region" description="Helical" evidence="1">
    <location>
        <begin position="221"/>
        <end position="241"/>
    </location>
</feature>
<evidence type="ECO:0000313" key="3">
    <source>
        <dbReference type="Proteomes" id="UP000035904"/>
    </source>
</evidence>
<dbReference type="AlphaFoldDB" id="A0A0J1I0K0"/>
<proteinExistence type="predicted"/>
<evidence type="ECO:0000313" key="2">
    <source>
        <dbReference type="EMBL" id="KLV19487.1"/>
    </source>
</evidence>
<feature type="transmembrane region" description="Helical" evidence="1">
    <location>
        <begin position="20"/>
        <end position="40"/>
    </location>
</feature>
<dbReference type="EMBL" id="LDPG01000004">
    <property type="protein sequence ID" value="KLV19487.1"/>
    <property type="molecule type" value="Genomic_DNA"/>
</dbReference>
<dbReference type="CDD" id="cd21807">
    <property type="entry name" value="ABC-2_lan_permease_MutE_EpiE-like"/>
    <property type="match status" value="1"/>
</dbReference>
<keyword evidence="1" id="KW-0472">Membrane</keyword>
<feature type="transmembrane region" description="Helical" evidence="1">
    <location>
        <begin position="154"/>
        <end position="175"/>
    </location>
</feature>
<evidence type="ECO:0000256" key="1">
    <source>
        <dbReference type="SAM" id="Phobius"/>
    </source>
</evidence>
<organism evidence="2 3">
    <name type="scientific">Bacillus anthracis</name>
    <name type="common">anthrax bacterium</name>
    <dbReference type="NCBI Taxonomy" id="1392"/>
    <lineage>
        <taxon>Bacteria</taxon>
        <taxon>Bacillati</taxon>
        <taxon>Bacillota</taxon>
        <taxon>Bacilli</taxon>
        <taxon>Bacillales</taxon>
        <taxon>Bacillaceae</taxon>
        <taxon>Bacillus</taxon>
        <taxon>Bacillus cereus group</taxon>
    </lineage>
</organism>